<feature type="region of interest" description="Disordered" evidence="7">
    <location>
        <begin position="713"/>
        <end position="889"/>
    </location>
</feature>
<dbReference type="AlphaFoldDB" id="A0A517L9T8"/>
<dbReference type="PANTHER" id="PTHR10183">
    <property type="entry name" value="CALPAIN"/>
    <property type="match status" value="1"/>
</dbReference>
<feature type="compositionally biased region" description="Basic and acidic residues" evidence="7">
    <location>
        <begin position="856"/>
        <end position="865"/>
    </location>
</feature>
<feature type="region of interest" description="Disordered" evidence="7">
    <location>
        <begin position="905"/>
        <end position="971"/>
    </location>
</feature>
<reference evidence="9 10" key="1">
    <citation type="submission" date="2019-07" db="EMBL/GenBank/DDBJ databases">
        <title>Finished genome of Venturia effusa.</title>
        <authorList>
            <person name="Young C.A."/>
            <person name="Cox M.P."/>
            <person name="Ganley A.R.D."/>
            <person name="David W.J."/>
        </authorList>
    </citation>
    <scope>NUCLEOTIDE SEQUENCE [LARGE SCALE GENOMIC DNA]</scope>
    <source>
        <strain evidence="10">albino</strain>
    </source>
</reference>
<comment type="similarity">
    <text evidence="1">Belongs to the peptidase C2 family.</text>
</comment>
<feature type="active site" evidence="5 6">
    <location>
        <position position="389"/>
    </location>
</feature>
<name>A0A517L9T8_9PEZI</name>
<evidence type="ECO:0000256" key="6">
    <source>
        <dbReference type="PROSITE-ProRule" id="PRU00239"/>
    </source>
</evidence>
<evidence type="ECO:0000259" key="8">
    <source>
        <dbReference type="PROSITE" id="PS50203"/>
    </source>
</evidence>
<protein>
    <recommendedName>
        <fullName evidence="8">Calpain catalytic domain-containing protein</fullName>
    </recommendedName>
</protein>
<feature type="compositionally biased region" description="Basic and acidic residues" evidence="7">
    <location>
        <begin position="664"/>
        <end position="697"/>
    </location>
</feature>
<evidence type="ECO:0000256" key="7">
    <source>
        <dbReference type="SAM" id="MobiDB-lite"/>
    </source>
</evidence>
<dbReference type="Gene3D" id="3.90.70.10">
    <property type="entry name" value="Cysteine proteinases"/>
    <property type="match status" value="1"/>
</dbReference>
<feature type="region of interest" description="Disordered" evidence="7">
    <location>
        <begin position="1"/>
        <end position="65"/>
    </location>
</feature>
<keyword evidence="4 6" id="KW-0788">Thiol protease</keyword>
<dbReference type="InterPro" id="IPR036213">
    <property type="entry name" value="Calpain_III_sf"/>
</dbReference>
<organism evidence="9 10">
    <name type="scientific">Venturia effusa</name>
    <dbReference type="NCBI Taxonomy" id="50376"/>
    <lineage>
        <taxon>Eukaryota</taxon>
        <taxon>Fungi</taxon>
        <taxon>Dikarya</taxon>
        <taxon>Ascomycota</taxon>
        <taxon>Pezizomycotina</taxon>
        <taxon>Dothideomycetes</taxon>
        <taxon>Pleosporomycetidae</taxon>
        <taxon>Venturiales</taxon>
        <taxon>Venturiaceae</taxon>
        <taxon>Venturia</taxon>
    </lineage>
</organism>
<dbReference type="EMBL" id="CP042191">
    <property type="protein sequence ID" value="QDS72399.1"/>
    <property type="molecule type" value="Genomic_DNA"/>
</dbReference>
<evidence type="ECO:0000313" key="10">
    <source>
        <dbReference type="Proteomes" id="UP000316270"/>
    </source>
</evidence>
<dbReference type="InterPro" id="IPR038765">
    <property type="entry name" value="Papain-like_cys_pep_sf"/>
</dbReference>
<feature type="compositionally biased region" description="Acidic residues" evidence="7">
    <location>
        <begin position="835"/>
        <end position="855"/>
    </location>
</feature>
<dbReference type="Pfam" id="PF00648">
    <property type="entry name" value="Peptidase_C2"/>
    <property type="match status" value="2"/>
</dbReference>
<feature type="compositionally biased region" description="Basic and acidic residues" evidence="7">
    <location>
        <begin position="905"/>
        <end position="943"/>
    </location>
</feature>
<dbReference type="STRING" id="50376.A0A517L9T8"/>
<feature type="compositionally biased region" description="Polar residues" evidence="7">
    <location>
        <begin position="24"/>
        <end position="38"/>
    </location>
</feature>
<dbReference type="PANTHER" id="PTHR10183:SF379">
    <property type="entry name" value="CALPAIN-5"/>
    <property type="match status" value="1"/>
</dbReference>
<dbReference type="SUPFAM" id="SSF54001">
    <property type="entry name" value="Cysteine proteinases"/>
    <property type="match status" value="1"/>
</dbReference>
<feature type="region of interest" description="Disordered" evidence="7">
    <location>
        <begin position="657"/>
        <end position="697"/>
    </location>
</feature>
<dbReference type="InterPro" id="IPR022684">
    <property type="entry name" value="Calpain_cysteine_protease"/>
</dbReference>
<accession>A0A517L9T8</accession>
<feature type="active site" evidence="5 6">
    <location>
        <position position="409"/>
    </location>
</feature>
<proteinExistence type="inferred from homology"/>
<evidence type="ECO:0000256" key="2">
    <source>
        <dbReference type="ARBA" id="ARBA00022670"/>
    </source>
</evidence>
<gene>
    <name evidence="9" type="ORF">FKW77_008739</name>
</gene>
<dbReference type="GO" id="GO:0006508">
    <property type="term" value="P:proteolysis"/>
    <property type="evidence" value="ECO:0007669"/>
    <property type="project" value="UniProtKB-KW"/>
</dbReference>
<feature type="domain" description="Calpain catalytic" evidence="8">
    <location>
        <begin position="135"/>
        <end position="465"/>
    </location>
</feature>
<dbReference type="PRINTS" id="PR00704">
    <property type="entry name" value="CALPAIN"/>
</dbReference>
<evidence type="ECO:0000256" key="1">
    <source>
        <dbReference type="ARBA" id="ARBA00007623"/>
    </source>
</evidence>
<evidence type="ECO:0000256" key="3">
    <source>
        <dbReference type="ARBA" id="ARBA00022801"/>
    </source>
</evidence>
<dbReference type="CDD" id="cd00044">
    <property type="entry name" value="CysPc"/>
    <property type="match status" value="1"/>
</dbReference>
<sequence>MAAPHSRETRRLIRCEAPAATVPPSRNASPTRIVQSRPPSIAIPDEQAQTQSRHHRQLPKRQHPQRTIDQFWSTFTSKEPGKPFSVLPDNGYAKRAAAQTPTGVKNVLASYGEARASCEAKVAKIVKECRRTNQKYTDPHFNIEADFRRWVAEKNFSDCLMGLLDNQTQLRPASVKRVEDIFEKPQFFIEGATASDVRQGKEGDCWFMSALCTLSNKEGLLESICVARDEKVGVYGFVFHRDGEWISEVIDDKLYLIKEDFNEATLERNKWLELQNRTSPEEEYRTVMQTGSRALYFAQCSDPNETWLPLLEKAFAKAHGDYAALESGFVGEGIEDLTGGVTTELYSTDILDKEKFWKEELMNVNKEFLFGCGTMGGKHGERNGILEKHAYSIMEAREVGGKRLLKLRNPWGNTEWRGAWSDGAKEWTPEWMRLLDHQFGDDGVFWISYSDLLRNYQHFDRTRLFGQDWTVTQQWTSINVPWSVDYLDTKFKFTLTKQSEVIIVLSQIDERYFRGLEGQYEFHLQFRLHKDDEDEYIVRSHQSYYMKRSVTTELQLEPGDYTVLLKIIAKRYPDEWTVEEVVAKTCQFRREKLLRIGLSYDLAHAKGGFRELEVEKKEEITAERRRKRKETAVKMHQARVTLHKKQKLRTLKMNWKKQKKALKKMAEAAEEQAKQEKHDRNEQERQERPEKHDRHDTLEKRLEEFKLDEQEGLGIDVNGNGRSHSGVDVIKPPRRTETPEQIPVSSPPVGPPRQQRTDTWTHHSAMKQAARPPQSRSISSGSPFVGATPGSNMPRRDTLTIAPPVSIHSPGFGMPGIQVHKPSLSNGGRPTLSDISDDDLSWDSELDDPSDSEPEDSSHQQDTHGDPCPNNPKNPSSMEDESDDFGKDPWNAVCVVGLRVYSRDSELRIDVERGDGGPRNGDHNLQDQQRGLDVDDASKDPSREPVSPSSGKTEGGRGYAEASLMGVVLGE</sequence>
<dbReference type="PROSITE" id="PS50203">
    <property type="entry name" value="CALPAIN_CAT"/>
    <property type="match status" value="1"/>
</dbReference>
<keyword evidence="2 6" id="KW-0645">Protease</keyword>
<feature type="compositionally biased region" description="Basic residues" evidence="7">
    <location>
        <begin position="52"/>
        <end position="64"/>
    </location>
</feature>
<evidence type="ECO:0000256" key="5">
    <source>
        <dbReference type="PIRSR" id="PIRSR622684-1"/>
    </source>
</evidence>
<dbReference type="OrthoDB" id="424753at2759"/>
<dbReference type="SUPFAM" id="SSF49758">
    <property type="entry name" value="Calpain large subunit, middle domain (domain III)"/>
    <property type="match status" value="1"/>
</dbReference>
<dbReference type="SMART" id="SM00230">
    <property type="entry name" value="CysPc"/>
    <property type="match status" value="1"/>
</dbReference>
<evidence type="ECO:0000313" key="9">
    <source>
        <dbReference type="EMBL" id="QDS72399.1"/>
    </source>
</evidence>
<dbReference type="InterPro" id="IPR001300">
    <property type="entry name" value="Peptidase_C2_calpain_cat"/>
</dbReference>
<keyword evidence="10" id="KW-1185">Reference proteome</keyword>
<dbReference type="GO" id="GO:0004198">
    <property type="term" value="F:calcium-dependent cysteine-type endopeptidase activity"/>
    <property type="evidence" value="ECO:0007669"/>
    <property type="project" value="InterPro"/>
</dbReference>
<feature type="compositionally biased region" description="Basic and acidic residues" evidence="7">
    <location>
        <begin position="1"/>
        <end position="14"/>
    </location>
</feature>
<dbReference type="FunFam" id="3.90.70.10:FF:000072">
    <property type="entry name" value="Cysteine proteinase"/>
    <property type="match status" value="1"/>
</dbReference>
<dbReference type="Proteomes" id="UP000316270">
    <property type="component" value="Chromosome 7"/>
</dbReference>
<evidence type="ECO:0000256" key="4">
    <source>
        <dbReference type="ARBA" id="ARBA00022807"/>
    </source>
</evidence>
<feature type="active site" evidence="5 6">
    <location>
        <position position="205"/>
    </location>
</feature>
<keyword evidence="3 6" id="KW-0378">Hydrolase</keyword>